<keyword evidence="3" id="KW-1185">Reference proteome</keyword>
<feature type="region of interest" description="Disordered" evidence="1">
    <location>
        <begin position="103"/>
        <end position="166"/>
    </location>
</feature>
<accession>A0A168RLC0</accession>
<evidence type="ECO:0000313" key="3">
    <source>
        <dbReference type="Proteomes" id="UP000078561"/>
    </source>
</evidence>
<gene>
    <name evidence="2" type="primary">ABSGL_12731.1 scaffold 13359</name>
</gene>
<proteinExistence type="predicted"/>
<feature type="compositionally biased region" description="Polar residues" evidence="1">
    <location>
        <begin position="107"/>
        <end position="136"/>
    </location>
</feature>
<name>A0A168RLC0_ABSGL</name>
<evidence type="ECO:0000313" key="2">
    <source>
        <dbReference type="EMBL" id="SAM07097.1"/>
    </source>
</evidence>
<dbReference type="AlphaFoldDB" id="A0A168RLC0"/>
<dbReference type="OrthoDB" id="2250159at2759"/>
<dbReference type="InParanoid" id="A0A168RLC0"/>
<feature type="region of interest" description="Disordered" evidence="1">
    <location>
        <begin position="44"/>
        <end position="72"/>
    </location>
</feature>
<dbReference type="Proteomes" id="UP000078561">
    <property type="component" value="Unassembled WGS sequence"/>
</dbReference>
<sequence length="195" mass="22053">MSYRSFRPTKLHLTPLTEENLDKMNHHSMYDPLSVYASSVNEAPGLDPRIQPPPHYQLSDSLKRPKRRSRDTVVESPRLLPFPYHNDGQFLPTVEKSHQYYQKRRTTGSGSFTDLSLRSKRTSISPSVSFSPQRATSVPPPGHRPSTCKRHTTPPPPSTTSSSSSFDKVESFFVRLVGAIKKKRASWHDPVPGRS</sequence>
<evidence type="ECO:0000256" key="1">
    <source>
        <dbReference type="SAM" id="MobiDB-lite"/>
    </source>
</evidence>
<protein>
    <submittedName>
        <fullName evidence="2">Uncharacterized protein</fullName>
    </submittedName>
</protein>
<dbReference type="EMBL" id="LT554703">
    <property type="protein sequence ID" value="SAM07097.1"/>
    <property type="molecule type" value="Genomic_DNA"/>
</dbReference>
<reference evidence="2" key="1">
    <citation type="submission" date="2016-04" db="EMBL/GenBank/DDBJ databases">
        <authorList>
            <person name="Evans L.H."/>
            <person name="Alamgir A."/>
            <person name="Owens N."/>
            <person name="Weber N.D."/>
            <person name="Virtaneva K."/>
            <person name="Barbian K."/>
            <person name="Babar A."/>
            <person name="Rosenke K."/>
        </authorList>
    </citation>
    <scope>NUCLEOTIDE SEQUENCE [LARGE SCALE GENOMIC DNA]</scope>
    <source>
        <strain evidence="2">CBS 101.48</strain>
    </source>
</reference>
<organism evidence="2">
    <name type="scientific">Absidia glauca</name>
    <name type="common">Pin mould</name>
    <dbReference type="NCBI Taxonomy" id="4829"/>
    <lineage>
        <taxon>Eukaryota</taxon>
        <taxon>Fungi</taxon>
        <taxon>Fungi incertae sedis</taxon>
        <taxon>Mucoromycota</taxon>
        <taxon>Mucoromycotina</taxon>
        <taxon>Mucoromycetes</taxon>
        <taxon>Mucorales</taxon>
        <taxon>Cunninghamellaceae</taxon>
        <taxon>Absidia</taxon>
    </lineage>
</organism>